<feature type="transmembrane region" description="Helical" evidence="1">
    <location>
        <begin position="121"/>
        <end position="144"/>
    </location>
</feature>
<keyword evidence="1" id="KW-0472">Membrane</keyword>
<name>A0A9D1JWR3_9PROT</name>
<feature type="transmembrane region" description="Helical" evidence="1">
    <location>
        <begin position="227"/>
        <end position="246"/>
    </location>
</feature>
<sequence>MAYHKSLSLLSWVLWQPLKFAVISFLMIMLVIMMFGIIAPDASPASVSLAVLVAFVAAAFATYYKLPRENMDRRGFVALNNAQMTIVATIFSVAMSIIVTYKNAIAMKLMWFYTHFNATDAIIICAVLLLFLYLCGIFVTNLYAKYRRCREMGIAPWKIICSMPFGFSLLWTPGYLLDDTDKGAPAVAVHAKWYKQLTNWIISRPIYTTLAFALITIYSIFFYGRRAVMVTLACAVVFALWYRVTGLAGFRQQQGRKYALFAIAVNIVILACVIAHQVHISNMDITTINISDVATTQM</sequence>
<keyword evidence="1" id="KW-1133">Transmembrane helix</keyword>
<feature type="transmembrane region" description="Helical" evidence="1">
    <location>
        <begin position="76"/>
        <end position="101"/>
    </location>
</feature>
<gene>
    <name evidence="2" type="ORF">IAD02_04495</name>
</gene>
<comment type="caution">
    <text evidence="2">The sequence shown here is derived from an EMBL/GenBank/DDBJ whole genome shotgun (WGS) entry which is preliminary data.</text>
</comment>
<proteinExistence type="predicted"/>
<organism evidence="2 3">
    <name type="scientific">Candidatus Enterousia intestinigallinarum</name>
    <dbReference type="NCBI Taxonomy" id="2840790"/>
    <lineage>
        <taxon>Bacteria</taxon>
        <taxon>Pseudomonadati</taxon>
        <taxon>Pseudomonadota</taxon>
        <taxon>Alphaproteobacteria</taxon>
        <taxon>Candidatus Enterousia</taxon>
    </lineage>
</organism>
<feature type="transmembrane region" description="Helical" evidence="1">
    <location>
        <begin position="20"/>
        <end position="39"/>
    </location>
</feature>
<dbReference type="EMBL" id="DVJI01000013">
    <property type="protein sequence ID" value="HIS71213.1"/>
    <property type="molecule type" value="Genomic_DNA"/>
</dbReference>
<protein>
    <submittedName>
        <fullName evidence="2">Uncharacterized protein</fullName>
    </submittedName>
</protein>
<reference evidence="2" key="1">
    <citation type="submission" date="2020-10" db="EMBL/GenBank/DDBJ databases">
        <authorList>
            <person name="Gilroy R."/>
        </authorList>
    </citation>
    <scope>NUCLEOTIDE SEQUENCE</scope>
    <source>
        <strain evidence="2">ChiGjej3B3-5194</strain>
    </source>
</reference>
<reference evidence="2" key="2">
    <citation type="journal article" date="2021" name="PeerJ">
        <title>Extensive microbial diversity within the chicken gut microbiome revealed by metagenomics and culture.</title>
        <authorList>
            <person name="Gilroy R."/>
            <person name="Ravi A."/>
            <person name="Getino M."/>
            <person name="Pursley I."/>
            <person name="Horton D.L."/>
            <person name="Alikhan N.F."/>
            <person name="Baker D."/>
            <person name="Gharbi K."/>
            <person name="Hall N."/>
            <person name="Watson M."/>
            <person name="Adriaenssens E.M."/>
            <person name="Foster-Nyarko E."/>
            <person name="Jarju S."/>
            <person name="Secka A."/>
            <person name="Antonio M."/>
            <person name="Oren A."/>
            <person name="Chaudhuri R.R."/>
            <person name="La Ragione R."/>
            <person name="Hildebrand F."/>
            <person name="Pallen M.J."/>
        </authorList>
    </citation>
    <scope>NUCLEOTIDE SEQUENCE</scope>
    <source>
        <strain evidence="2">ChiGjej3B3-5194</strain>
    </source>
</reference>
<feature type="transmembrane region" description="Helical" evidence="1">
    <location>
        <begin position="201"/>
        <end position="221"/>
    </location>
</feature>
<feature type="transmembrane region" description="Helical" evidence="1">
    <location>
        <begin position="258"/>
        <end position="278"/>
    </location>
</feature>
<accession>A0A9D1JWR3</accession>
<dbReference type="Proteomes" id="UP000886742">
    <property type="component" value="Unassembled WGS sequence"/>
</dbReference>
<feature type="transmembrane region" description="Helical" evidence="1">
    <location>
        <begin position="45"/>
        <end position="64"/>
    </location>
</feature>
<evidence type="ECO:0000256" key="1">
    <source>
        <dbReference type="SAM" id="Phobius"/>
    </source>
</evidence>
<dbReference type="AlphaFoldDB" id="A0A9D1JWR3"/>
<evidence type="ECO:0000313" key="3">
    <source>
        <dbReference type="Proteomes" id="UP000886742"/>
    </source>
</evidence>
<evidence type="ECO:0000313" key="2">
    <source>
        <dbReference type="EMBL" id="HIS71213.1"/>
    </source>
</evidence>
<keyword evidence="1" id="KW-0812">Transmembrane</keyword>